<proteinExistence type="predicted"/>
<evidence type="ECO:0000259" key="2">
    <source>
        <dbReference type="Pfam" id="PF02602"/>
    </source>
</evidence>
<evidence type="ECO:0000313" key="3">
    <source>
        <dbReference type="EMBL" id="TBW22099.1"/>
    </source>
</evidence>
<dbReference type="RefSeq" id="WP_131280659.1">
    <property type="nucleotide sequence ID" value="NZ_JBHSLR010000009.1"/>
</dbReference>
<comment type="caution">
    <text evidence="3">The sequence shown here is derived from an EMBL/GenBank/DDBJ whole genome shotgun (WGS) entry which is preliminary data.</text>
</comment>
<evidence type="ECO:0000313" key="4">
    <source>
        <dbReference type="Proteomes" id="UP000293036"/>
    </source>
</evidence>
<dbReference type="SUPFAM" id="SSF69618">
    <property type="entry name" value="HemD-like"/>
    <property type="match status" value="1"/>
</dbReference>
<dbReference type="InterPro" id="IPR003754">
    <property type="entry name" value="4pyrrol_synth_uPrphyn_synth"/>
</dbReference>
<dbReference type="OrthoDB" id="3268860at2"/>
<organism evidence="3 4">
    <name type="scientific">Arcanobacterium bovis</name>
    <dbReference type="NCBI Taxonomy" id="2529275"/>
    <lineage>
        <taxon>Bacteria</taxon>
        <taxon>Bacillati</taxon>
        <taxon>Actinomycetota</taxon>
        <taxon>Actinomycetes</taxon>
        <taxon>Actinomycetales</taxon>
        <taxon>Actinomycetaceae</taxon>
        <taxon>Arcanobacterium</taxon>
    </lineage>
</organism>
<reference evidence="3 4" key="1">
    <citation type="submission" date="2019-02" db="EMBL/GenBank/DDBJ databases">
        <title>Arcanobacterium bovis sp. nov., isolated from the milk of a cow with mastitis.</title>
        <authorList>
            <person name="Sammra O."/>
            <person name="Foster G."/>
            <person name="Hassan A."/>
            <person name="Alssahen M."/>
            <person name="Laemmler C."/>
            <person name="Borowiak M."/>
            <person name="Malorny B."/>
            <person name="Abdulmawjood A."/>
        </authorList>
    </citation>
    <scope>NUCLEOTIDE SEQUENCE [LARGE SCALE GENOMIC DNA]</scope>
    <source>
        <strain evidence="3 4">C605018/01/1</strain>
    </source>
</reference>
<accession>A0A4Q9V0C0</accession>
<feature type="region of interest" description="Disordered" evidence="1">
    <location>
        <begin position="288"/>
        <end position="318"/>
    </location>
</feature>
<dbReference type="Proteomes" id="UP000293036">
    <property type="component" value="Unassembled WGS sequence"/>
</dbReference>
<keyword evidence="4" id="KW-1185">Reference proteome</keyword>
<protein>
    <submittedName>
        <fullName evidence="3">Uroporphyrinogen-III synthase</fullName>
    </submittedName>
</protein>
<dbReference type="CDD" id="cd06578">
    <property type="entry name" value="HemD"/>
    <property type="match status" value="1"/>
</dbReference>
<feature type="compositionally biased region" description="Basic and acidic residues" evidence="1">
    <location>
        <begin position="309"/>
        <end position="318"/>
    </location>
</feature>
<dbReference type="Pfam" id="PF02602">
    <property type="entry name" value="HEM4"/>
    <property type="match status" value="1"/>
</dbReference>
<dbReference type="GO" id="GO:0004852">
    <property type="term" value="F:uroporphyrinogen-III synthase activity"/>
    <property type="evidence" value="ECO:0007669"/>
    <property type="project" value="InterPro"/>
</dbReference>
<dbReference type="EMBL" id="SJDT01000003">
    <property type="protein sequence ID" value="TBW22099.1"/>
    <property type="molecule type" value="Genomic_DNA"/>
</dbReference>
<gene>
    <name evidence="3" type="ORF">EZJ44_04535</name>
</gene>
<sequence length="318" mass="33961">MKILLTQDSGRLAKELKQLLAERPLLVEHSQRAQKRSGISTDAVATASFGASTGNDFSVLHAGLTSFEALDFDIPSTPLSWIFITSARTIELMPAHKRSALVRAAEHGTRFACVGQRTEMELCKLGIELSIPSAHNARSLLDVFLCSTTAPEASAMEHAVWLPGSQASKRTLAHGLQIAGYNVIETPVYRPYARTESPPQYIGADVVVVTSGSAARAYAQLNSAKFDYEQSATAPVIALGEQTAQDCEAAGLSLAAVASSPDALGIYEALKRAFEILDFSKLSHTNSASLGNVSSDNNRASSNSTSHNTSHDTKEVKK</sequence>
<dbReference type="InterPro" id="IPR036108">
    <property type="entry name" value="4pyrrol_syn_uPrphyn_synt_sf"/>
</dbReference>
<feature type="domain" description="Tetrapyrrole biosynthesis uroporphyrinogen III synthase" evidence="2">
    <location>
        <begin position="70"/>
        <end position="264"/>
    </location>
</feature>
<dbReference type="AlphaFoldDB" id="A0A4Q9V0C0"/>
<dbReference type="Gene3D" id="3.40.50.10090">
    <property type="match status" value="2"/>
</dbReference>
<feature type="compositionally biased region" description="Polar residues" evidence="1">
    <location>
        <begin position="288"/>
        <end position="300"/>
    </location>
</feature>
<dbReference type="GO" id="GO:0033014">
    <property type="term" value="P:tetrapyrrole biosynthetic process"/>
    <property type="evidence" value="ECO:0007669"/>
    <property type="project" value="InterPro"/>
</dbReference>
<name>A0A4Q9V0C0_9ACTO</name>
<evidence type="ECO:0000256" key="1">
    <source>
        <dbReference type="SAM" id="MobiDB-lite"/>
    </source>
</evidence>